<dbReference type="AlphaFoldDB" id="A0A4Z2EBX1"/>
<evidence type="ECO:0000313" key="4">
    <source>
        <dbReference type="Proteomes" id="UP000314294"/>
    </source>
</evidence>
<sequence length="424" mass="44905">MNRRPASGPPLHNGNVSEPSLPKSPPDQTDDYEPALDNGVRSYGEWDRINMNVAGSGDPVTPDGDDNADQSLLNGNRRAAPRGVASAGVTANSDMSLSRSSEELSPGRRGRPGAGPHGGGPGGAGLKLYSFDGDDEDSYDAAGGGGARGQSVIVRSKSASQLGADPALRAPPPGSSASSLDPLCAARPAPGRLPPPRYNVQYSSSGVPREALWTPRTAAPPEGYLAPPPHSLANTNYSNRNQAPPYALQQRPPPPPADTWTRERLHSAGAPPRSAALQRQSSSASSVGSASDPRRGDYLTYRDIHALARGPLAMSHALQRPLSARAYPAVGPRPRELPERTASVSDFHQQGGARSENSLLDGPGGAGPGGAGPGRVPPDWRDQVMRHIEAKKMEKVNNNANKLKYYTIIIYIYIYIYIYIKWKG</sequence>
<proteinExistence type="predicted"/>
<evidence type="ECO:0000256" key="1">
    <source>
        <dbReference type="SAM" id="MobiDB-lite"/>
    </source>
</evidence>
<feature type="compositionally biased region" description="Gly residues" evidence="1">
    <location>
        <begin position="362"/>
        <end position="373"/>
    </location>
</feature>
<protein>
    <submittedName>
        <fullName evidence="3">Protein LAP2</fullName>
    </submittedName>
</protein>
<feature type="transmembrane region" description="Helical" evidence="2">
    <location>
        <begin position="403"/>
        <end position="420"/>
    </location>
</feature>
<dbReference type="OrthoDB" id="2187496at2759"/>
<dbReference type="Proteomes" id="UP000314294">
    <property type="component" value="Unassembled WGS sequence"/>
</dbReference>
<feature type="region of interest" description="Disordered" evidence="1">
    <location>
        <begin position="1"/>
        <end position="296"/>
    </location>
</feature>
<feature type="compositionally biased region" description="Low complexity" evidence="1">
    <location>
        <begin position="273"/>
        <end position="291"/>
    </location>
</feature>
<keyword evidence="2" id="KW-0472">Membrane</keyword>
<feature type="region of interest" description="Disordered" evidence="1">
    <location>
        <begin position="326"/>
        <end position="378"/>
    </location>
</feature>
<evidence type="ECO:0000313" key="3">
    <source>
        <dbReference type="EMBL" id="TNN26326.1"/>
    </source>
</evidence>
<evidence type="ECO:0000256" key="2">
    <source>
        <dbReference type="SAM" id="Phobius"/>
    </source>
</evidence>
<feature type="compositionally biased region" description="Gly residues" evidence="1">
    <location>
        <begin position="112"/>
        <end position="125"/>
    </location>
</feature>
<accession>A0A4Z2EBX1</accession>
<keyword evidence="2" id="KW-1133">Transmembrane helix</keyword>
<reference evidence="3 4" key="1">
    <citation type="submission" date="2019-03" db="EMBL/GenBank/DDBJ databases">
        <title>First draft genome of Liparis tanakae, snailfish: a comprehensive survey of snailfish specific genes.</title>
        <authorList>
            <person name="Kim W."/>
            <person name="Song I."/>
            <person name="Jeong J.-H."/>
            <person name="Kim D."/>
            <person name="Kim S."/>
            <person name="Ryu S."/>
            <person name="Song J.Y."/>
            <person name="Lee S.K."/>
        </authorList>
    </citation>
    <scope>NUCLEOTIDE SEQUENCE [LARGE SCALE GENOMIC DNA]</scope>
    <source>
        <tissue evidence="3">Muscle</tissue>
    </source>
</reference>
<name>A0A4Z2EBX1_9TELE</name>
<feature type="compositionally biased region" description="Polar residues" evidence="1">
    <location>
        <begin position="89"/>
        <end position="99"/>
    </location>
</feature>
<keyword evidence="2" id="KW-0812">Transmembrane</keyword>
<gene>
    <name evidence="3" type="primary">Erbb2ip_1</name>
    <name evidence="3" type="ORF">EYF80_063537</name>
</gene>
<feature type="compositionally biased region" description="Polar residues" evidence="1">
    <location>
        <begin position="232"/>
        <end position="241"/>
    </location>
</feature>
<comment type="caution">
    <text evidence="3">The sequence shown here is derived from an EMBL/GenBank/DDBJ whole genome shotgun (WGS) entry which is preliminary data.</text>
</comment>
<dbReference type="EMBL" id="SRLO01010467">
    <property type="protein sequence ID" value="TNN26326.1"/>
    <property type="molecule type" value="Genomic_DNA"/>
</dbReference>
<organism evidence="3 4">
    <name type="scientific">Liparis tanakae</name>
    <name type="common">Tanaka's snailfish</name>
    <dbReference type="NCBI Taxonomy" id="230148"/>
    <lineage>
        <taxon>Eukaryota</taxon>
        <taxon>Metazoa</taxon>
        <taxon>Chordata</taxon>
        <taxon>Craniata</taxon>
        <taxon>Vertebrata</taxon>
        <taxon>Euteleostomi</taxon>
        <taxon>Actinopterygii</taxon>
        <taxon>Neopterygii</taxon>
        <taxon>Teleostei</taxon>
        <taxon>Neoteleostei</taxon>
        <taxon>Acanthomorphata</taxon>
        <taxon>Eupercaria</taxon>
        <taxon>Perciformes</taxon>
        <taxon>Cottioidei</taxon>
        <taxon>Cottales</taxon>
        <taxon>Liparidae</taxon>
        <taxon>Liparis</taxon>
    </lineage>
</organism>
<keyword evidence="4" id="KW-1185">Reference proteome</keyword>